<evidence type="ECO:0000313" key="1">
    <source>
        <dbReference type="EMBL" id="BDL44277.1"/>
    </source>
</evidence>
<keyword evidence="2" id="KW-1185">Reference proteome</keyword>
<gene>
    <name evidence="1" type="ORF">Abiwalacus_18510</name>
</gene>
<name>A0ABN6QKF7_9BACT</name>
<reference evidence="1" key="1">
    <citation type="submission" date="2022-06" db="EMBL/GenBank/DDBJ databases">
        <title>Akkermansia biwalacus sp. nov., an anaerobic mucin-degrading bacterium isolated from human intestine.</title>
        <authorList>
            <person name="Kobayashi Y."/>
            <person name="Inoue S."/>
            <person name="Kawahara T."/>
            <person name="Kohda N."/>
        </authorList>
    </citation>
    <scope>NUCLEOTIDE SEQUENCE</scope>
    <source>
        <strain evidence="1">WON2089</strain>
    </source>
</reference>
<proteinExistence type="predicted"/>
<dbReference type="Proteomes" id="UP001062263">
    <property type="component" value="Chromosome"/>
</dbReference>
<organism evidence="1 2">
    <name type="scientific">Akkermansia biwaensis</name>
    <dbReference type="NCBI Taxonomy" id="2946555"/>
    <lineage>
        <taxon>Bacteria</taxon>
        <taxon>Pseudomonadati</taxon>
        <taxon>Verrucomicrobiota</taxon>
        <taxon>Verrucomicrobiia</taxon>
        <taxon>Verrucomicrobiales</taxon>
        <taxon>Akkermansiaceae</taxon>
        <taxon>Akkermansia</taxon>
    </lineage>
</organism>
<evidence type="ECO:0000313" key="2">
    <source>
        <dbReference type="Proteomes" id="UP001062263"/>
    </source>
</evidence>
<dbReference type="EMBL" id="AP025943">
    <property type="protein sequence ID" value="BDL44277.1"/>
    <property type="molecule type" value="Genomic_DNA"/>
</dbReference>
<protein>
    <submittedName>
        <fullName evidence="1">Uncharacterized protein</fullName>
    </submittedName>
</protein>
<sequence>MSLSQGKNRPGISFSFRLTPQAGQVPLIPLASDAFTATDSTGKALPCLSINFSHYPDPAGTEDYTVDMYLSSDSLPDARATSVSLKGAIPVLAADKKQALPWQAITLGGDAVSIPLSERDREGKKKSITVKAQVHEGLIPVEGFTYWRLTITGDEDILFHSLALKDHEGKELPPDARHHSHFGNKSGHQWEMDWLHAIPEEEKTLLVRIFCLSGKKNMNIPMDQTIGLGGPISPPSNTPTP</sequence>
<accession>A0ABN6QKF7</accession>